<dbReference type="EMBL" id="JYNV01000124">
    <property type="protein sequence ID" value="KZM25537.1"/>
    <property type="molecule type" value="Genomic_DNA"/>
</dbReference>
<keyword evidence="3" id="KW-1185">Reference proteome</keyword>
<evidence type="ECO:0000256" key="1">
    <source>
        <dbReference type="ARBA" id="ARBA00005986"/>
    </source>
</evidence>
<reference evidence="2 3" key="1">
    <citation type="journal article" date="2016" name="Sci. Rep.">
        <title>Draft genome sequencing and secretome analysis of fungal phytopathogen Ascochyta rabiei provides insight into the necrotrophic effector repertoire.</title>
        <authorList>
            <person name="Verma S."/>
            <person name="Gazara R.K."/>
            <person name="Nizam S."/>
            <person name="Parween S."/>
            <person name="Chattopadhyay D."/>
            <person name="Verma P.K."/>
        </authorList>
    </citation>
    <scope>NUCLEOTIDE SEQUENCE [LARGE SCALE GENOMIC DNA]</scope>
    <source>
        <strain evidence="2 3">ArDII</strain>
    </source>
</reference>
<gene>
    <name evidence="2" type="ORF">ST47_g3277</name>
</gene>
<dbReference type="AlphaFoldDB" id="A0A163HZU6"/>
<comment type="caution">
    <text evidence="2">The sequence shown here is derived from an EMBL/GenBank/DDBJ whole genome shotgun (WGS) entry which is preliminary data.</text>
</comment>
<protein>
    <submittedName>
        <fullName evidence="2">Uncharacterized protein</fullName>
    </submittedName>
</protein>
<organism evidence="2 3">
    <name type="scientific">Didymella rabiei</name>
    <name type="common">Chickpea ascochyta blight fungus</name>
    <name type="synonym">Mycosphaerella rabiei</name>
    <dbReference type="NCBI Taxonomy" id="5454"/>
    <lineage>
        <taxon>Eukaryota</taxon>
        <taxon>Fungi</taxon>
        <taxon>Dikarya</taxon>
        <taxon>Ascomycota</taxon>
        <taxon>Pezizomycotina</taxon>
        <taxon>Dothideomycetes</taxon>
        <taxon>Pleosporomycetidae</taxon>
        <taxon>Pleosporales</taxon>
        <taxon>Pleosporineae</taxon>
        <taxon>Didymellaceae</taxon>
        <taxon>Ascochyta</taxon>
    </lineage>
</organism>
<dbReference type="Gene3D" id="3.30.70.100">
    <property type="match status" value="1"/>
</dbReference>
<dbReference type="InterPro" id="IPR011008">
    <property type="entry name" value="Dimeric_a/b-barrel"/>
</dbReference>
<accession>A0A163HZU6</accession>
<name>A0A163HZU6_DIDRA</name>
<dbReference type="Proteomes" id="UP000076837">
    <property type="component" value="Unassembled WGS sequence"/>
</dbReference>
<dbReference type="Pfam" id="PF07110">
    <property type="entry name" value="EthD"/>
    <property type="match status" value="1"/>
</dbReference>
<sequence length="144" mass="16529">MPETVISKYPYILATVATRKEGFTRDQFREHNETTYAPLLKKTSGKAHPLTWTRRYHVDEGEGPMGVPRMIIGTGDGGLDWDCFGEMTFADELHYQQFITFMHSDTAIPVLEEEEKFCEAANTKLIVMRREVSIGERARVQKLD</sequence>
<dbReference type="OrthoDB" id="2519291at2759"/>
<evidence type="ECO:0000313" key="3">
    <source>
        <dbReference type="Proteomes" id="UP000076837"/>
    </source>
</evidence>
<proteinExistence type="inferred from homology"/>
<evidence type="ECO:0000313" key="2">
    <source>
        <dbReference type="EMBL" id="KZM25537.1"/>
    </source>
</evidence>
<comment type="similarity">
    <text evidence="1">Belongs to the tpcK family.</text>
</comment>
<dbReference type="SUPFAM" id="SSF54909">
    <property type="entry name" value="Dimeric alpha+beta barrel"/>
    <property type="match status" value="1"/>
</dbReference>
<dbReference type="InterPro" id="IPR009799">
    <property type="entry name" value="EthD_dom"/>
</dbReference>
<dbReference type="GO" id="GO:0016491">
    <property type="term" value="F:oxidoreductase activity"/>
    <property type="evidence" value="ECO:0007669"/>
    <property type="project" value="InterPro"/>
</dbReference>